<evidence type="ECO:0000313" key="2">
    <source>
        <dbReference type="EMBL" id="TWU33806.1"/>
    </source>
</evidence>
<protein>
    <submittedName>
        <fullName evidence="2">Uncharacterized protein</fullName>
    </submittedName>
</protein>
<feature type="coiled-coil region" evidence="1">
    <location>
        <begin position="128"/>
        <end position="155"/>
    </location>
</feature>
<gene>
    <name evidence="2" type="ORF">Poly41_48050</name>
</gene>
<name>A0A5C6DF99_9BACT</name>
<organism evidence="2 3">
    <name type="scientific">Novipirellula artificiosorum</name>
    <dbReference type="NCBI Taxonomy" id="2528016"/>
    <lineage>
        <taxon>Bacteria</taxon>
        <taxon>Pseudomonadati</taxon>
        <taxon>Planctomycetota</taxon>
        <taxon>Planctomycetia</taxon>
        <taxon>Pirellulales</taxon>
        <taxon>Pirellulaceae</taxon>
        <taxon>Novipirellula</taxon>
    </lineage>
</organism>
<dbReference type="AlphaFoldDB" id="A0A5C6DF99"/>
<sequence>MPEQPDQIGSLLLPTDTTMHANSDDLWYEITTSSTLGESGHAVVVMAGDAYPQEIALPDRRTDIAASDDSGIELTESQLDQLVGLFQSIFNRVASQFVSREEFDEIVDRVSTEIEMLSLGDDAQQWGLEDVKVKLEEVHVELEEMNVELEEMNAILNSHTYRADGIQRRLHAHGL</sequence>
<accession>A0A5C6DF99</accession>
<dbReference type="Proteomes" id="UP000319143">
    <property type="component" value="Unassembled WGS sequence"/>
</dbReference>
<evidence type="ECO:0000256" key="1">
    <source>
        <dbReference type="SAM" id="Coils"/>
    </source>
</evidence>
<dbReference type="EMBL" id="SJPV01000009">
    <property type="protein sequence ID" value="TWU33806.1"/>
    <property type="molecule type" value="Genomic_DNA"/>
</dbReference>
<comment type="caution">
    <text evidence="2">The sequence shown here is derived from an EMBL/GenBank/DDBJ whole genome shotgun (WGS) entry which is preliminary data.</text>
</comment>
<keyword evidence="3" id="KW-1185">Reference proteome</keyword>
<proteinExistence type="predicted"/>
<dbReference type="RefSeq" id="WP_146529204.1">
    <property type="nucleotide sequence ID" value="NZ_SJPV01000009.1"/>
</dbReference>
<keyword evidence="1" id="KW-0175">Coiled coil</keyword>
<evidence type="ECO:0000313" key="3">
    <source>
        <dbReference type="Proteomes" id="UP000319143"/>
    </source>
</evidence>
<reference evidence="2 3" key="1">
    <citation type="submission" date="2019-02" db="EMBL/GenBank/DDBJ databases">
        <title>Deep-cultivation of Planctomycetes and their phenomic and genomic characterization uncovers novel biology.</title>
        <authorList>
            <person name="Wiegand S."/>
            <person name="Jogler M."/>
            <person name="Boedeker C."/>
            <person name="Pinto D."/>
            <person name="Vollmers J."/>
            <person name="Rivas-Marin E."/>
            <person name="Kohn T."/>
            <person name="Peeters S.H."/>
            <person name="Heuer A."/>
            <person name="Rast P."/>
            <person name="Oberbeckmann S."/>
            <person name="Bunk B."/>
            <person name="Jeske O."/>
            <person name="Meyerdierks A."/>
            <person name="Storesund J.E."/>
            <person name="Kallscheuer N."/>
            <person name="Luecker S."/>
            <person name="Lage O.M."/>
            <person name="Pohl T."/>
            <person name="Merkel B.J."/>
            <person name="Hornburger P."/>
            <person name="Mueller R.-W."/>
            <person name="Bruemmer F."/>
            <person name="Labrenz M."/>
            <person name="Spormann A.M."/>
            <person name="Op Den Camp H."/>
            <person name="Overmann J."/>
            <person name="Amann R."/>
            <person name="Jetten M.S.M."/>
            <person name="Mascher T."/>
            <person name="Medema M.H."/>
            <person name="Devos D.P."/>
            <person name="Kaster A.-K."/>
            <person name="Ovreas L."/>
            <person name="Rohde M."/>
            <person name="Galperin M.Y."/>
            <person name="Jogler C."/>
        </authorList>
    </citation>
    <scope>NUCLEOTIDE SEQUENCE [LARGE SCALE GENOMIC DNA]</scope>
    <source>
        <strain evidence="2 3">Poly41</strain>
    </source>
</reference>